<name>A0AAD2CTC8_9STRA</name>
<comment type="caution">
    <text evidence="1">The sequence shown here is derived from an EMBL/GenBank/DDBJ whole genome shotgun (WGS) entry which is preliminary data.</text>
</comment>
<accession>A0AAD2CTC8</accession>
<reference evidence="1" key="1">
    <citation type="submission" date="2023-08" db="EMBL/GenBank/DDBJ databases">
        <authorList>
            <person name="Audoor S."/>
            <person name="Bilcke G."/>
        </authorList>
    </citation>
    <scope>NUCLEOTIDE SEQUENCE</scope>
</reference>
<gene>
    <name evidence="1" type="ORF">CYCCA115_LOCUS8718</name>
</gene>
<evidence type="ECO:0000313" key="1">
    <source>
        <dbReference type="EMBL" id="CAJ1944062.1"/>
    </source>
</evidence>
<dbReference type="AlphaFoldDB" id="A0AAD2CTC8"/>
<dbReference type="EMBL" id="CAKOGP040001191">
    <property type="protein sequence ID" value="CAJ1944062.1"/>
    <property type="molecule type" value="Genomic_DNA"/>
</dbReference>
<dbReference type="Proteomes" id="UP001295423">
    <property type="component" value="Unassembled WGS sequence"/>
</dbReference>
<sequence length="198" mass="22508">MVRGEGSYAEFEDMEWKACSRAAVARMEEDDGAAVSTEVATCGPPLALKLSIHCPLPHTGTESALFLNGQDTLCYSWVQYMVLANKLHSRIERFGRLVNWSNEVYGDDLSENYQEQAGVETLGRCRVCQDADTFFEIVLLKVRIFTANEKTRSLGAVDVGLKWRDVEKRRIVMYSRDHVARLDHEIHLNNHFICCQGF</sequence>
<proteinExistence type="predicted"/>
<protein>
    <submittedName>
        <fullName evidence="1">Uncharacterized protein</fullName>
    </submittedName>
</protein>
<keyword evidence="2" id="KW-1185">Reference proteome</keyword>
<evidence type="ECO:0000313" key="2">
    <source>
        <dbReference type="Proteomes" id="UP001295423"/>
    </source>
</evidence>
<organism evidence="1 2">
    <name type="scientific">Cylindrotheca closterium</name>
    <dbReference type="NCBI Taxonomy" id="2856"/>
    <lineage>
        <taxon>Eukaryota</taxon>
        <taxon>Sar</taxon>
        <taxon>Stramenopiles</taxon>
        <taxon>Ochrophyta</taxon>
        <taxon>Bacillariophyta</taxon>
        <taxon>Bacillariophyceae</taxon>
        <taxon>Bacillariophycidae</taxon>
        <taxon>Bacillariales</taxon>
        <taxon>Bacillariaceae</taxon>
        <taxon>Cylindrotheca</taxon>
    </lineage>
</organism>